<proteinExistence type="predicted"/>
<evidence type="ECO:0000313" key="2">
    <source>
        <dbReference type="EMBL" id="TEB15058.1"/>
    </source>
</evidence>
<keyword evidence="3" id="KW-1185">Reference proteome</keyword>
<name>A0A4Y7S269_COPMI</name>
<reference evidence="2 3" key="1">
    <citation type="journal article" date="2019" name="Nat. Ecol. Evol.">
        <title>Megaphylogeny resolves global patterns of mushroom evolution.</title>
        <authorList>
            <person name="Varga T."/>
            <person name="Krizsan K."/>
            <person name="Foldi C."/>
            <person name="Dima B."/>
            <person name="Sanchez-Garcia M."/>
            <person name="Sanchez-Ramirez S."/>
            <person name="Szollosi G.J."/>
            <person name="Szarkandi J.G."/>
            <person name="Papp V."/>
            <person name="Albert L."/>
            <person name="Andreopoulos W."/>
            <person name="Angelini C."/>
            <person name="Antonin V."/>
            <person name="Barry K.W."/>
            <person name="Bougher N.L."/>
            <person name="Buchanan P."/>
            <person name="Buyck B."/>
            <person name="Bense V."/>
            <person name="Catcheside P."/>
            <person name="Chovatia M."/>
            <person name="Cooper J."/>
            <person name="Damon W."/>
            <person name="Desjardin D."/>
            <person name="Finy P."/>
            <person name="Geml J."/>
            <person name="Haridas S."/>
            <person name="Hughes K."/>
            <person name="Justo A."/>
            <person name="Karasinski D."/>
            <person name="Kautmanova I."/>
            <person name="Kiss B."/>
            <person name="Kocsube S."/>
            <person name="Kotiranta H."/>
            <person name="LaButti K.M."/>
            <person name="Lechner B.E."/>
            <person name="Liimatainen K."/>
            <person name="Lipzen A."/>
            <person name="Lukacs Z."/>
            <person name="Mihaltcheva S."/>
            <person name="Morgado L.N."/>
            <person name="Niskanen T."/>
            <person name="Noordeloos M.E."/>
            <person name="Ohm R.A."/>
            <person name="Ortiz-Santana B."/>
            <person name="Ovrebo C."/>
            <person name="Racz N."/>
            <person name="Riley R."/>
            <person name="Savchenko A."/>
            <person name="Shiryaev A."/>
            <person name="Soop K."/>
            <person name="Spirin V."/>
            <person name="Szebenyi C."/>
            <person name="Tomsovsky M."/>
            <person name="Tulloss R.E."/>
            <person name="Uehling J."/>
            <person name="Grigoriev I.V."/>
            <person name="Vagvolgyi C."/>
            <person name="Papp T."/>
            <person name="Martin F.M."/>
            <person name="Miettinen O."/>
            <person name="Hibbett D.S."/>
            <person name="Nagy L.G."/>
        </authorList>
    </citation>
    <scope>NUCLEOTIDE SEQUENCE [LARGE SCALE GENOMIC DNA]</scope>
    <source>
        <strain evidence="2 3">FP101781</strain>
    </source>
</reference>
<dbReference type="AlphaFoldDB" id="A0A4Y7S269"/>
<gene>
    <name evidence="2" type="ORF">FA13DRAFT_1721318</name>
</gene>
<evidence type="ECO:0000313" key="3">
    <source>
        <dbReference type="Proteomes" id="UP000298030"/>
    </source>
</evidence>
<organism evidence="2 3">
    <name type="scientific">Coprinellus micaceus</name>
    <name type="common">Glistening ink-cap mushroom</name>
    <name type="synonym">Coprinus micaceus</name>
    <dbReference type="NCBI Taxonomy" id="71717"/>
    <lineage>
        <taxon>Eukaryota</taxon>
        <taxon>Fungi</taxon>
        <taxon>Dikarya</taxon>
        <taxon>Basidiomycota</taxon>
        <taxon>Agaricomycotina</taxon>
        <taxon>Agaricomycetes</taxon>
        <taxon>Agaricomycetidae</taxon>
        <taxon>Agaricales</taxon>
        <taxon>Agaricineae</taxon>
        <taxon>Psathyrellaceae</taxon>
        <taxon>Coprinellus</taxon>
    </lineage>
</organism>
<feature type="compositionally biased region" description="Basic and acidic residues" evidence="1">
    <location>
        <begin position="122"/>
        <end position="132"/>
    </location>
</feature>
<feature type="region of interest" description="Disordered" evidence="1">
    <location>
        <begin position="119"/>
        <end position="171"/>
    </location>
</feature>
<accession>A0A4Y7S269</accession>
<comment type="caution">
    <text evidence="2">The sequence shown here is derived from an EMBL/GenBank/DDBJ whole genome shotgun (WGS) entry which is preliminary data.</text>
</comment>
<evidence type="ECO:0000256" key="1">
    <source>
        <dbReference type="SAM" id="MobiDB-lite"/>
    </source>
</evidence>
<dbReference type="EMBL" id="QPFP01000368">
    <property type="protein sequence ID" value="TEB15058.1"/>
    <property type="molecule type" value="Genomic_DNA"/>
</dbReference>
<protein>
    <submittedName>
        <fullName evidence="2">Uncharacterized protein</fullName>
    </submittedName>
</protein>
<dbReference type="Proteomes" id="UP000298030">
    <property type="component" value="Unassembled WGS sequence"/>
</dbReference>
<sequence length="171" mass="18949">MNLQPNRGTRYPFEAIHRAEPVSYGREPTGKTSRSPLSARWLDHPCNRVTNNELGVGDTREIVGSARRSGAVEMFVVFGKWWLAWCRQGVQGVFGRRDVGGGGGRIRVLWKITAPKSAPWAEGKRPASKEGHPASMPGPPWSLRCSTFQERYPTVEDEGDEDGGAKDVDEE</sequence>